<organism evidence="1 2">
    <name type="scientific">Liparis tanakae</name>
    <name type="common">Tanaka's snailfish</name>
    <dbReference type="NCBI Taxonomy" id="230148"/>
    <lineage>
        <taxon>Eukaryota</taxon>
        <taxon>Metazoa</taxon>
        <taxon>Chordata</taxon>
        <taxon>Craniata</taxon>
        <taxon>Vertebrata</taxon>
        <taxon>Euteleostomi</taxon>
        <taxon>Actinopterygii</taxon>
        <taxon>Neopterygii</taxon>
        <taxon>Teleostei</taxon>
        <taxon>Neoteleostei</taxon>
        <taxon>Acanthomorphata</taxon>
        <taxon>Eupercaria</taxon>
        <taxon>Perciformes</taxon>
        <taxon>Cottioidei</taxon>
        <taxon>Cottales</taxon>
        <taxon>Liparidae</taxon>
        <taxon>Liparis</taxon>
    </lineage>
</organism>
<proteinExistence type="predicted"/>
<protein>
    <submittedName>
        <fullName evidence="1">Uncharacterized protein</fullName>
    </submittedName>
</protein>
<sequence>MSSRKCSVAPRVPFMRSSWFIRVKYVRALTHSLCDALNELGYQFLSGGNEGLLLAQTLQLPLLGLQSTVTVQQLVQGGCEVLGLLQMEEVLLLLPLLVVLVEAPPFLSATQTTR</sequence>
<accession>A0A4Z2IFX3</accession>
<dbReference type="Proteomes" id="UP000314294">
    <property type="component" value="Unassembled WGS sequence"/>
</dbReference>
<keyword evidence="2" id="KW-1185">Reference proteome</keyword>
<dbReference type="EMBL" id="SRLO01000089">
    <property type="protein sequence ID" value="TNN76858.1"/>
    <property type="molecule type" value="Genomic_DNA"/>
</dbReference>
<evidence type="ECO:0000313" key="2">
    <source>
        <dbReference type="Proteomes" id="UP000314294"/>
    </source>
</evidence>
<dbReference type="AlphaFoldDB" id="A0A4Z2IFX3"/>
<gene>
    <name evidence="1" type="ORF">EYF80_012911</name>
</gene>
<evidence type="ECO:0000313" key="1">
    <source>
        <dbReference type="EMBL" id="TNN76858.1"/>
    </source>
</evidence>
<comment type="caution">
    <text evidence="1">The sequence shown here is derived from an EMBL/GenBank/DDBJ whole genome shotgun (WGS) entry which is preliminary data.</text>
</comment>
<reference evidence="1 2" key="1">
    <citation type="submission" date="2019-03" db="EMBL/GenBank/DDBJ databases">
        <title>First draft genome of Liparis tanakae, snailfish: a comprehensive survey of snailfish specific genes.</title>
        <authorList>
            <person name="Kim W."/>
            <person name="Song I."/>
            <person name="Jeong J.-H."/>
            <person name="Kim D."/>
            <person name="Kim S."/>
            <person name="Ryu S."/>
            <person name="Song J.Y."/>
            <person name="Lee S.K."/>
        </authorList>
    </citation>
    <scope>NUCLEOTIDE SEQUENCE [LARGE SCALE GENOMIC DNA]</scope>
    <source>
        <tissue evidence="1">Muscle</tissue>
    </source>
</reference>
<name>A0A4Z2IFX3_9TELE</name>